<dbReference type="Gene3D" id="3.40.630.30">
    <property type="match status" value="1"/>
</dbReference>
<dbReference type="Proteomes" id="UP000324241">
    <property type="component" value="Unassembled WGS sequence"/>
</dbReference>
<dbReference type="InterPro" id="IPR053144">
    <property type="entry name" value="Acetyltransferase_Butenolide"/>
</dbReference>
<dbReference type="RefSeq" id="XP_033428886.1">
    <property type="nucleotide sequence ID" value="XM_033566891.1"/>
</dbReference>
<name>A0A5M9MR26_9EURO</name>
<dbReference type="EMBL" id="QUQM01000001">
    <property type="protein sequence ID" value="KAA8649525.1"/>
    <property type="molecule type" value="Genomic_DNA"/>
</dbReference>
<accession>A0A5M9MR26</accession>
<dbReference type="AlphaFoldDB" id="A0A5M9MR26"/>
<comment type="caution">
    <text evidence="1">The sequence shown here is derived from an EMBL/GenBank/DDBJ whole genome shotgun (WGS) entry which is preliminary data.</text>
</comment>
<dbReference type="PANTHER" id="PTHR43233:SF1">
    <property type="entry name" value="FAMILY N-ACETYLTRANSFERASE, PUTATIVE (AFU_ORTHOLOGUE AFUA_6G03350)-RELATED"/>
    <property type="match status" value="1"/>
</dbReference>
<evidence type="ECO:0000313" key="2">
    <source>
        <dbReference type="Proteomes" id="UP000324241"/>
    </source>
</evidence>
<dbReference type="PANTHER" id="PTHR43233">
    <property type="entry name" value="FAMILY N-ACETYLTRANSFERASE, PUTATIVE (AFU_ORTHOLOGUE AFUA_6G03350)-RELATED"/>
    <property type="match status" value="1"/>
</dbReference>
<dbReference type="OrthoDB" id="10039976at2759"/>
<proteinExistence type="predicted"/>
<reference evidence="1 2" key="1">
    <citation type="submission" date="2019-08" db="EMBL/GenBank/DDBJ databases">
        <title>The genome sequence of a newly discovered highly antifungal drug resistant Aspergillus species, Aspergillus tanneri NIH 1004.</title>
        <authorList>
            <person name="Mounaud S."/>
            <person name="Singh I."/>
            <person name="Joardar V."/>
            <person name="Pakala S."/>
            <person name="Pakala S."/>
            <person name="Venepally P."/>
            <person name="Chung J.K."/>
            <person name="Losada L."/>
            <person name="Nierman W.C."/>
        </authorList>
    </citation>
    <scope>NUCLEOTIDE SEQUENCE [LARGE SCALE GENOMIC DNA]</scope>
    <source>
        <strain evidence="1 2">NIH1004</strain>
    </source>
</reference>
<gene>
    <name evidence="1" type="ORF">ATNIH1004_002196</name>
</gene>
<organism evidence="1 2">
    <name type="scientific">Aspergillus tanneri</name>
    <dbReference type="NCBI Taxonomy" id="1220188"/>
    <lineage>
        <taxon>Eukaryota</taxon>
        <taxon>Fungi</taxon>
        <taxon>Dikarya</taxon>
        <taxon>Ascomycota</taxon>
        <taxon>Pezizomycotina</taxon>
        <taxon>Eurotiomycetes</taxon>
        <taxon>Eurotiomycetidae</taxon>
        <taxon>Eurotiales</taxon>
        <taxon>Aspergillaceae</taxon>
        <taxon>Aspergillus</taxon>
        <taxon>Aspergillus subgen. Circumdati</taxon>
    </lineage>
</organism>
<dbReference type="VEuPathDB" id="FungiDB:EYZ11_009389"/>
<evidence type="ECO:0000313" key="1">
    <source>
        <dbReference type="EMBL" id="KAA8649525.1"/>
    </source>
</evidence>
<protein>
    <submittedName>
        <fullName evidence="1">Uncharacterized protein</fullName>
    </submittedName>
</protein>
<dbReference type="GeneID" id="54324898"/>
<sequence length="124" mass="14087">MSLPTEPKTWTKNDFLISTDKNLLSLLAINSAFDLEMVYWAQPFPESILQELINNSFCFGLYKVTNDDEQAKKINPNDSNASPKKYEQIGFARLATDFITFAYLTDLPARLAVFEVDYVADFTG</sequence>